<protein>
    <recommendedName>
        <fullName evidence="4">Protein kinase domain-containing protein</fullName>
    </recommendedName>
</protein>
<dbReference type="InterPro" id="IPR015943">
    <property type="entry name" value="WD40/YVTN_repeat-like_dom_sf"/>
</dbReference>
<dbReference type="InterPro" id="IPR011009">
    <property type="entry name" value="Kinase-like_dom_sf"/>
</dbReference>
<dbReference type="Gene3D" id="3.30.200.20">
    <property type="entry name" value="Phosphorylase Kinase, domain 1"/>
    <property type="match status" value="1"/>
</dbReference>
<dbReference type="SMART" id="SM00320">
    <property type="entry name" value="WD40"/>
    <property type="match status" value="10"/>
</dbReference>
<name>A0ABP5KR58_9ACTN</name>
<evidence type="ECO:0000256" key="2">
    <source>
        <dbReference type="ARBA" id="ARBA00022737"/>
    </source>
</evidence>
<dbReference type="InterPro" id="IPR011047">
    <property type="entry name" value="Quinoprotein_ADH-like_sf"/>
</dbReference>
<dbReference type="SUPFAM" id="SSF82171">
    <property type="entry name" value="DPP6 N-terminal domain-like"/>
    <property type="match status" value="1"/>
</dbReference>
<evidence type="ECO:0000313" key="6">
    <source>
        <dbReference type="Proteomes" id="UP001501020"/>
    </source>
</evidence>
<feature type="repeat" description="WD" evidence="3">
    <location>
        <begin position="1093"/>
        <end position="1127"/>
    </location>
</feature>
<dbReference type="EMBL" id="BAAAMR010000023">
    <property type="protein sequence ID" value="GAA2136185.1"/>
    <property type="molecule type" value="Genomic_DNA"/>
</dbReference>
<feature type="domain" description="Protein kinase" evidence="4">
    <location>
        <begin position="25"/>
        <end position="295"/>
    </location>
</feature>
<organism evidence="5 6">
    <name type="scientific">Actinomadura napierensis</name>
    <dbReference type="NCBI Taxonomy" id="267854"/>
    <lineage>
        <taxon>Bacteria</taxon>
        <taxon>Bacillati</taxon>
        <taxon>Actinomycetota</taxon>
        <taxon>Actinomycetes</taxon>
        <taxon>Streptosporangiales</taxon>
        <taxon>Thermomonosporaceae</taxon>
        <taxon>Actinomadura</taxon>
    </lineage>
</organism>
<feature type="repeat" description="WD" evidence="3">
    <location>
        <begin position="488"/>
        <end position="529"/>
    </location>
</feature>
<dbReference type="Pfam" id="PF00400">
    <property type="entry name" value="WD40"/>
    <property type="match status" value="5"/>
</dbReference>
<dbReference type="SUPFAM" id="SSF48452">
    <property type="entry name" value="TPR-like"/>
    <property type="match status" value="1"/>
</dbReference>
<gene>
    <name evidence="5" type="ORF">GCM10009727_30790</name>
</gene>
<feature type="repeat" description="WD" evidence="3">
    <location>
        <begin position="660"/>
        <end position="701"/>
    </location>
</feature>
<dbReference type="CDD" id="cd14014">
    <property type="entry name" value="STKc_PknB_like"/>
    <property type="match status" value="1"/>
</dbReference>
<dbReference type="SUPFAM" id="SSF56112">
    <property type="entry name" value="Protein kinase-like (PK-like)"/>
    <property type="match status" value="1"/>
</dbReference>
<dbReference type="InterPro" id="IPR001680">
    <property type="entry name" value="WD40_rpt"/>
</dbReference>
<dbReference type="CDD" id="cd00200">
    <property type="entry name" value="WD40"/>
    <property type="match status" value="1"/>
</dbReference>
<dbReference type="InterPro" id="IPR020472">
    <property type="entry name" value="WD40_PAC1"/>
</dbReference>
<evidence type="ECO:0000256" key="1">
    <source>
        <dbReference type="ARBA" id="ARBA00022574"/>
    </source>
</evidence>
<dbReference type="PROSITE" id="PS50011">
    <property type="entry name" value="PROTEIN_KINASE_DOM"/>
    <property type="match status" value="1"/>
</dbReference>
<dbReference type="Gene3D" id="1.10.510.10">
    <property type="entry name" value="Transferase(Phosphotransferase) domain 1"/>
    <property type="match status" value="1"/>
</dbReference>
<dbReference type="PROSITE" id="PS00678">
    <property type="entry name" value="WD_REPEATS_1"/>
    <property type="match status" value="4"/>
</dbReference>
<dbReference type="PROSITE" id="PS00108">
    <property type="entry name" value="PROTEIN_KINASE_ST"/>
    <property type="match status" value="1"/>
</dbReference>
<comment type="caution">
    <text evidence="5">The sequence shown here is derived from an EMBL/GenBank/DDBJ whole genome shotgun (WGS) entry which is preliminary data.</text>
</comment>
<feature type="repeat" description="WD" evidence="3">
    <location>
        <begin position="627"/>
        <end position="659"/>
    </location>
</feature>
<dbReference type="SUPFAM" id="SSF50998">
    <property type="entry name" value="Quinoprotein alcohol dehydrogenase-like"/>
    <property type="match status" value="1"/>
</dbReference>
<feature type="repeat" description="WD" evidence="3">
    <location>
        <begin position="966"/>
        <end position="1009"/>
    </location>
</feature>
<dbReference type="Proteomes" id="UP001501020">
    <property type="component" value="Unassembled WGS sequence"/>
</dbReference>
<dbReference type="Pfam" id="PF07714">
    <property type="entry name" value="PK_Tyr_Ser-Thr"/>
    <property type="match status" value="1"/>
</dbReference>
<evidence type="ECO:0000259" key="4">
    <source>
        <dbReference type="PROSITE" id="PS50011"/>
    </source>
</evidence>
<dbReference type="InterPro" id="IPR000719">
    <property type="entry name" value="Prot_kinase_dom"/>
</dbReference>
<dbReference type="Gene3D" id="2.130.10.10">
    <property type="entry name" value="YVTN repeat-like/Quinoprotein amine dehydrogenase"/>
    <property type="match status" value="4"/>
</dbReference>
<dbReference type="InterPro" id="IPR050505">
    <property type="entry name" value="WDR55/POC1"/>
</dbReference>
<sequence>MRLDDAAVPAASGVWRVGDVVDGRYRVTRVHEHGGMGLVYRVRHLTWGIDLAVKSPRPEALADAAGRARFVAEAENWVSLGLHPNVCGCHYVRTLDGIPRVFAEYVPGGSLNEWIEDGRLYEGGPVRALERILDVAVQTAWGLEHAHGRGLVHQDVKPANVLLHADGTVKVTDFGLAGARSTAAVVERDGGGSAAVTRRGQTPQYASPEQFAGERLGRRTDVYSFAVSVLEMFTGGRTWMVGPAAGEALELHLAEGPGEGLPAMPADLAALLARCLRQEPERRPGTMAEVADELAAVHRAASGTPYPRPAPAAAELGADELNNRALSLLDLGRAGEADEAFAAALAADPRHLPAAYNRMVARWRRAAATDLEVIERLMEFRPFDGGPRQARRLLALVELERGNVRRGRELLEEIVRERPGDAEARQVLDALPDPGEPPVDRMPAFWGPAGPEPGAIRFLSGGRHLLYGEDRGRLRLLDLHSGELIWSLRAHKGPVRSVDVSPDGTLFASAGADDPVLAWHLPGGARAGSYGPRGRRGTAFVAVRLGAGPSGSGVLGLSRSGRLHVWDERTMRLRETHDLSGTWARGPVELTEDGRRAFVRDGGEGLLIDLEAGTVDRRLAFGAPPAALRLAGDGRTVAAATRDGDIGVWDLETGRRVRPLTGHAGPVGALAFGPDSRSLLSGGSDGAVRLWDLATGRCRRTLLAAEPGPGPVLHVQFGPGGATAMSAGRRDLRFWDLPSPRPAPYQVAAPRRADEMNRHAARMRDLVERAERERAAGRRPAALALLEQARTVPGYERAPQVMDAWHGLSRHLEHTGVRGGWLVAALGGDGKGGGGVASVDVSADGAVAAAGMRDGTVVVWDLAARRRARTITVHQGRSGITRAVLAVRLTGDGRVLTACEDGFFRSFGLPTGSPVAEWALVAVRGTGRNLTAAHFTPDGRRLLVGEAGDCLIGWWNVDTGGRLWTCEGHRRQTATVALWAGDGGRTAVSAGRDGAVRVWDLATGGLLRELKDYGGTATSVCLSSGDRLAMATFQDRSGTSSRIWDVRSGAELPGRGGAAPVARFTADGRFAVIEDDRFALRVLDLHERRTTVLGRHRMKAAAMALTPDGRYVVSGGQDGQVRVWEIDWRLGA</sequence>
<evidence type="ECO:0000313" key="5">
    <source>
        <dbReference type="EMBL" id="GAA2136185.1"/>
    </source>
</evidence>
<proteinExistence type="predicted"/>
<dbReference type="PANTHER" id="PTHR44019">
    <property type="entry name" value="WD REPEAT-CONTAINING PROTEIN 55"/>
    <property type="match status" value="1"/>
</dbReference>
<evidence type="ECO:0000256" key="3">
    <source>
        <dbReference type="PROSITE-ProRule" id="PRU00221"/>
    </source>
</evidence>
<reference evidence="6" key="1">
    <citation type="journal article" date="2019" name="Int. J. Syst. Evol. Microbiol.">
        <title>The Global Catalogue of Microorganisms (GCM) 10K type strain sequencing project: providing services to taxonomists for standard genome sequencing and annotation.</title>
        <authorList>
            <consortium name="The Broad Institute Genomics Platform"/>
            <consortium name="The Broad Institute Genome Sequencing Center for Infectious Disease"/>
            <person name="Wu L."/>
            <person name="Ma J."/>
        </authorList>
    </citation>
    <scope>NUCLEOTIDE SEQUENCE [LARGE SCALE GENOMIC DNA]</scope>
    <source>
        <strain evidence="6">JCM 13850</strain>
    </source>
</reference>
<dbReference type="InterPro" id="IPR011990">
    <property type="entry name" value="TPR-like_helical_dom_sf"/>
</dbReference>
<dbReference type="SMART" id="SM00220">
    <property type="entry name" value="S_TKc"/>
    <property type="match status" value="1"/>
</dbReference>
<dbReference type="InterPro" id="IPR008271">
    <property type="entry name" value="Ser/Thr_kinase_AS"/>
</dbReference>
<keyword evidence="1 3" id="KW-0853">WD repeat</keyword>
<dbReference type="PANTHER" id="PTHR44019:SF8">
    <property type="entry name" value="POC1 CENTRIOLAR PROTEIN HOMOLOG"/>
    <property type="match status" value="1"/>
</dbReference>
<accession>A0ABP5KR58</accession>
<dbReference type="InterPro" id="IPR019775">
    <property type="entry name" value="WD40_repeat_CS"/>
</dbReference>
<dbReference type="PROSITE" id="PS50294">
    <property type="entry name" value="WD_REPEATS_REGION"/>
    <property type="match status" value="3"/>
</dbReference>
<dbReference type="RefSeq" id="WP_344266922.1">
    <property type="nucleotide sequence ID" value="NZ_BAAAMR010000023.1"/>
</dbReference>
<dbReference type="Gene3D" id="1.25.40.10">
    <property type="entry name" value="Tetratricopeptide repeat domain"/>
    <property type="match status" value="1"/>
</dbReference>
<dbReference type="InterPro" id="IPR001245">
    <property type="entry name" value="Ser-Thr/Tyr_kinase_cat_dom"/>
</dbReference>
<keyword evidence="2" id="KW-0677">Repeat</keyword>
<feature type="repeat" description="WD" evidence="3">
    <location>
        <begin position="836"/>
        <end position="870"/>
    </location>
</feature>
<dbReference type="PRINTS" id="PR00320">
    <property type="entry name" value="GPROTEINBRPT"/>
</dbReference>
<keyword evidence="6" id="KW-1185">Reference proteome</keyword>
<dbReference type="PROSITE" id="PS50082">
    <property type="entry name" value="WD_REPEATS_2"/>
    <property type="match status" value="6"/>
</dbReference>